<gene>
    <name evidence="3" type="ORF">A3F84_26900</name>
</gene>
<evidence type="ECO:0000259" key="2">
    <source>
        <dbReference type="Pfam" id="PF13349"/>
    </source>
</evidence>
<organism evidence="3 4">
    <name type="scientific">Handelsmanbacteria sp. (strain RIFCSPLOWO2_12_FULL_64_10)</name>
    <dbReference type="NCBI Taxonomy" id="1817868"/>
    <lineage>
        <taxon>Bacteria</taxon>
        <taxon>Candidatus Handelsmaniibacteriota</taxon>
    </lineage>
</organism>
<feature type="domain" description="DUF4097" evidence="2">
    <location>
        <begin position="180"/>
        <end position="286"/>
    </location>
</feature>
<proteinExistence type="predicted"/>
<dbReference type="EMBL" id="MFKF01000341">
    <property type="protein sequence ID" value="OGG46122.1"/>
    <property type="molecule type" value="Genomic_DNA"/>
</dbReference>
<dbReference type="Pfam" id="PF13349">
    <property type="entry name" value="DUF4097"/>
    <property type="match status" value="1"/>
</dbReference>
<reference evidence="3 4" key="1">
    <citation type="journal article" date="2016" name="Nat. Commun.">
        <title>Thousands of microbial genomes shed light on interconnected biogeochemical processes in an aquifer system.</title>
        <authorList>
            <person name="Anantharaman K."/>
            <person name="Brown C.T."/>
            <person name="Hug L.A."/>
            <person name="Sharon I."/>
            <person name="Castelle C.J."/>
            <person name="Probst A.J."/>
            <person name="Thomas B.C."/>
            <person name="Singh A."/>
            <person name="Wilkins M.J."/>
            <person name="Karaoz U."/>
            <person name="Brodie E.L."/>
            <person name="Williams K.H."/>
            <person name="Hubbard S.S."/>
            <person name="Banfield J.F."/>
        </authorList>
    </citation>
    <scope>NUCLEOTIDE SEQUENCE [LARGE SCALE GENOMIC DNA]</scope>
    <source>
        <strain evidence="4">RIFCSPLOWO2_12_FULL_64_10</strain>
    </source>
</reference>
<dbReference type="InterPro" id="IPR025164">
    <property type="entry name" value="Toastrack_DUF4097"/>
</dbReference>
<feature type="region of interest" description="Disordered" evidence="1">
    <location>
        <begin position="23"/>
        <end position="53"/>
    </location>
</feature>
<dbReference type="AlphaFoldDB" id="A0A1F6CAY4"/>
<dbReference type="Proteomes" id="UP000178606">
    <property type="component" value="Unassembled WGS sequence"/>
</dbReference>
<sequence>MDNRSEILDRLDRGEISAQAALRALSGAAEPEAEAPRLPSPTDPSAPAVLTAPEGPAVLTRRERLLALTERVRDWDPRHMVTLTPSPRAWPWPDQPYQWFWQDFDHPVHVDHTLDLADGCGLFAVLYEGDLTLTGGEGRALKIGAAAFDLRIGRDASAARIAGATGALDLSVPDTVSRIDAKVLPGDLSIRDLRAQKVCVECESGDLRCEGLRAGVEAQVRGGDANLFGIEGEIAVTAAQGNIRCREIRSTQVHLVAHGGISLSLGAVSQGDFRCETRGGDIELFIARDSACALSAEVSDGGVICPAGLPWTDLSERSGQTLKGTLRGGGASVHLVASGGRVYIAGR</sequence>
<protein>
    <recommendedName>
        <fullName evidence="2">DUF4097 domain-containing protein</fullName>
    </recommendedName>
</protein>
<evidence type="ECO:0000313" key="3">
    <source>
        <dbReference type="EMBL" id="OGG46122.1"/>
    </source>
</evidence>
<accession>A0A1F6CAY4</accession>
<evidence type="ECO:0000313" key="4">
    <source>
        <dbReference type="Proteomes" id="UP000178606"/>
    </source>
</evidence>
<name>A0A1F6CAY4_HANXR</name>
<evidence type="ECO:0000256" key="1">
    <source>
        <dbReference type="SAM" id="MobiDB-lite"/>
    </source>
</evidence>
<comment type="caution">
    <text evidence="3">The sequence shown here is derived from an EMBL/GenBank/DDBJ whole genome shotgun (WGS) entry which is preliminary data.</text>
</comment>